<dbReference type="InterPro" id="IPR051320">
    <property type="entry name" value="Viral_Replic_Matur_Polypro"/>
</dbReference>
<dbReference type="PANTHER" id="PTHR33064">
    <property type="entry name" value="POL PROTEIN"/>
    <property type="match status" value="1"/>
</dbReference>
<dbReference type="Pfam" id="PF00078">
    <property type="entry name" value="RVT_1"/>
    <property type="match status" value="1"/>
</dbReference>
<keyword evidence="3" id="KW-1185">Reference proteome</keyword>
<dbReference type="STRING" id="990121.A0A0V0ZS73"/>
<dbReference type="InterPro" id="IPR043502">
    <property type="entry name" value="DNA/RNA_pol_sf"/>
</dbReference>
<evidence type="ECO:0000313" key="2">
    <source>
        <dbReference type="EMBL" id="KRY15377.1"/>
    </source>
</evidence>
<dbReference type="OrthoDB" id="6430458at2759"/>
<dbReference type="InterPro" id="IPR043128">
    <property type="entry name" value="Rev_trsase/Diguanyl_cyclase"/>
</dbReference>
<dbReference type="EMBL" id="JYDQ01000096">
    <property type="protein sequence ID" value="KRY15377.1"/>
    <property type="molecule type" value="Genomic_DNA"/>
</dbReference>
<organism evidence="2 3">
    <name type="scientific">Trichinella patagoniensis</name>
    <dbReference type="NCBI Taxonomy" id="990121"/>
    <lineage>
        <taxon>Eukaryota</taxon>
        <taxon>Metazoa</taxon>
        <taxon>Ecdysozoa</taxon>
        <taxon>Nematoda</taxon>
        <taxon>Enoplea</taxon>
        <taxon>Dorylaimia</taxon>
        <taxon>Trichinellida</taxon>
        <taxon>Trichinellidae</taxon>
        <taxon>Trichinella</taxon>
    </lineage>
</organism>
<sequence>MDNILRVEKLKNTFVYVDNVTICGMNHEEHDENLNRFREVAEKYNLTLNNNKCEFTKTQIKLLGHIIEQGTLKPDPERFKPLQQFPLPRNTASLRIVLGMFAAYSQWIPGFSEKIHALVRCTTFPLPQPAVDAFEALKKDIVNSAVMAIDVELSFTVETDASDHAIDATLIKLAGKAKNDKIMGWRLELSPYNYVIIYCPGGLNTKANALSRICSSIQSNSYGPLRKKQKFAIHDGRNLEDNHLLPSLR</sequence>
<dbReference type="SUPFAM" id="SSF56672">
    <property type="entry name" value="DNA/RNA polymerases"/>
    <property type="match status" value="1"/>
</dbReference>
<reference evidence="2 3" key="1">
    <citation type="submission" date="2015-01" db="EMBL/GenBank/DDBJ databases">
        <title>Evolution of Trichinella species and genotypes.</title>
        <authorList>
            <person name="Korhonen P.K."/>
            <person name="Edoardo P."/>
            <person name="Giuseppe L.R."/>
            <person name="Gasser R.B."/>
        </authorList>
    </citation>
    <scope>NUCLEOTIDE SEQUENCE [LARGE SCALE GENOMIC DNA]</scope>
    <source>
        <strain evidence="2">ISS2496</strain>
    </source>
</reference>
<evidence type="ECO:0000313" key="3">
    <source>
        <dbReference type="Proteomes" id="UP000054783"/>
    </source>
</evidence>
<protein>
    <submittedName>
        <fullName evidence="2">Retrovirus-related Pol polyprotein from transposon 17.6</fullName>
    </submittedName>
</protein>
<accession>A0A0V0ZS73</accession>
<feature type="domain" description="Reverse transcriptase" evidence="1">
    <location>
        <begin position="1"/>
        <end position="67"/>
    </location>
</feature>
<dbReference type="PANTHER" id="PTHR33064:SF37">
    <property type="entry name" value="RIBONUCLEASE H"/>
    <property type="match status" value="1"/>
</dbReference>
<dbReference type="InterPro" id="IPR000477">
    <property type="entry name" value="RT_dom"/>
</dbReference>
<dbReference type="Gene3D" id="3.30.70.270">
    <property type="match status" value="2"/>
</dbReference>
<evidence type="ECO:0000259" key="1">
    <source>
        <dbReference type="PROSITE" id="PS50878"/>
    </source>
</evidence>
<proteinExistence type="predicted"/>
<dbReference type="AlphaFoldDB" id="A0A0V0ZS73"/>
<name>A0A0V0ZS73_9BILA</name>
<gene>
    <name evidence="2" type="primary">pol</name>
    <name evidence="2" type="ORF">T12_5761</name>
</gene>
<comment type="caution">
    <text evidence="2">The sequence shown here is derived from an EMBL/GenBank/DDBJ whole genome shotgun (WGS) entry which is preliminary data.</text>
</comment>
<dbReference type="PROSITE" id="PS50878">
    <property type="entry name" value="RT_POL"/>
    <property type="match status" value="1"/>
</dbReference>
<dbReference type="Proteomes" id="UP000054783">
    <property type="component" value="Unassembled WGS sequence"/>
</dbReference>